<sequence>MAVIRLLAARGATMQLRRIPGRDDCRSSRPAAAIPLNTAESHTGRDCGAPALRKDRRFAGCPVASARAANGMTTAPAMTIAINVRQIA</sequence>
<organism evidence="1 2">
    <name type="scientific">Paractinoplanes globisporus</name>
    <dbReference type="NCBI Taxonomy" id="113565"/>
    <lineage>
        <taxon>Bacteria</taxon>
        <taxon>Bacillati</taxon>
        <taxon>Actinomycetota</taxon>
        <taxon>Actinomycetes</taxon>
        <taxon>Micromonosporales</taxon>
        <taxon>Micromonosporaceae</taxon>
        <taxon>Paractinoplanes</taxon>
    </lineage>
</organism>
<dbReference type="Proteomes" id="UP001602245">
    <property type="component" value="Unassembled WGS sequence"/>
</dbReference>
<evidence type="ECO:0000313" key="2">
    <source>
        <dbReference type="Proteomes" id="UP001602245"/>
    </source>
</evidence>
<dbReference type="EMBL" id="JBIAZU010000003">
    <property type="protein sequence ID" value="MFF5291830.1"/>
    <property type="molecule type" value="Genomic_DNA"/>
</dbReference>
<evidence type="ECO:0000313" key="1">
    <source>
        <dbReference type="EMBL" id="MFF5291830.1"/>
    </source>
</evidence>
<protein>
    <submittedName>
        <fullName evidence="1">Uncharacterized protein</fullName>
    </submittedName>
</protein>
<name>A0ABW6WEU6_9ACTN</name>
<comment type="caution">
    <text evidence="1">The sequence shown here is derived from an EMBL/GenBank/DDBJ whole genome shotgun (WGS) entry which is preliminary data.</text>
</comment>
<reference evidence="1 2" key="1">
    <citation type="submission" date="2024-10" db="EMBL/GenBank/DDBJ databases">
        <title>The Natural Products Discovery Center: Release of the First 8490 Sequenced Strains for Exploring Actinobacteria Biosynthetic Diversity.</title>
        <authorList>
            <person name="Kalkreuter E."/>
            <person name="Kautsar S.A."/>
            <person name="Yang D."/>
            <person name="Bader C.D."/>
            <person name="Teijaro C.N."/>
            <person name="Fluegel L."/>
            <person name="Davis C.M."/>
            <person name="Simpson J.R."/>
            <person name="Lauterbach L."/>
            <person name="Steele A.D."/>
            <person name="Gui C."/>
            <person name="Meng S."/>
            <person name="Li G."/>
            <person name="Viehrig K."/>
            <person name="Ye F."/>
            <person name="Su P."/>
            <person name="Kiefer A.F."/>
            <person name="Nichols A."/>
            <person name="Cepeda A.J."/>
            <person name="Yan W."/>
            <person name="Fan B."/>
            <person name="Jiang Y."/>
            <person name="Adhikari A."/>
            <person name="Zheng C.-J."/>
            <person name="Schuster L."/>
            <person name="Cowan T.M."/>
            <person name="Smanski M.J."/>
            <person name="Chevrette M.G."/>
            <person name="De Carvalho L.P.S."/>
            <person name="Shen B."/>
        </authorList>
    </citation>
    <scope>NUCLEOTIDE SEQUENCE [LARGE SCALE GENOMIC DNA]</scope>
    <source>
        <strain evidence="1 2">NPDC000087</strain>
    </source>
</reference>
<proteinExistence type="predicted"/>
<gene>
    <name evidence="1" type="ORF">ACFY35_20510</name>
</gene>
<dbReference type="RefSeq" id="WP_020511696.1">
    <property type="nucleotide sequence ID" value="NZ_JBIAZU010000003.1"/>
</dbReference>
<keyword evidence="2" id="KW-1185">Reference proteome</keyword>
<accession>A0ABW6WEU6</accession>